<dbReference type="Proteomes" id="UP001055811">
    <property type="component" value="Linkage Group LG03"/>
</dbReference>
<accession>A0ACB9FBL4</accession>
<sequence length="170" mass="18844">MVEVNDRIMIVACLSSSSDSDIVEDNDGHGYVVDEDLVDEKWADDGKCKERIQEECNGVEEEGVGVQEECIGVLEGVSTKELAIVVAKILDDIEVDDKAEDEHIMRLLRESGYENNEILVALQEHIKINVPEDAPTTETQEFMAEPQHGSPIVTQDVEVEGIEDTNTSKN</sequence>
<reference evidence="2" key="1">
    <citation type="journal article" date="2022" name="Mol. Ecol. Resour.">
        <title>The genomes of chicory, endive, great burdock and yacon provide insights into Asteraceae palaeo-polyploidization history and plant inulin production.</title>
        <authorList>
            <person name="Fan W."/>
            <person name="Wang S."/>
            <person name="Wang H."/>
            <person name="Wang A."/>
            <person name="Jiang F."/>
            <person name="Liu H."/>
            <person name="Zhao H."/>
            <person name="Xu D."/>
            <person name="Zhang Y."/>
        </authorList>
    </citation>
    <scope>NUCLEOTIDE SEQUENCE [LARGE SCALE GENOMIC DNA]</scope>
    <source>
        <strain evidence="2">cv. Punajuju</strain>
    </source>
</reference>
<name>A0ACB9FBL4_CICIN</name>
<protein>
    <submittedName>
        <fullName evidence="1">Uncharacterized protein</fullName>
    </submittedName>
</protein>
<proteinExistence type="predicted"/>
<dbReference type="EMBL" id="CM042011">
    <property type="protein sequence ID" value="KAI3768027.1"/>
    <property type="molecule type" value="Genomic_DNA"/>
</dbReference>
<reference evidence="1 2" key="2">
    <citation type="journal article" date="2022" name="Mol. Ecol. Resour.">
        <title>The genomes of chicory, endive, great burdock and yacon provide insights into Asteraceae paleo-polyploidization history and plant inulin production.</title>
        <authorList>
            <person name="Fan W."/>
            <person name="Wang S."/>
            <person name="Wang H."/>
            <person name="Wang A."/>
            <person name="Jiang F."/>
            <person name="Liu H."/>
            <person name="Zhao H."/>
            <person name="Xu D."/>
            <person name="Zhang Y."/>
        </authorList>
    </citation>
    <scope>NUCLEOTIDE SEQUENCE [LARGE SCALE GENOMIC DNA]</scope>
    <source>
        <strain evidence="2">cv. Punajuju</strain>
        <tissue evidence="1">Leaves</tissue>
    </source>
</reference>
<organism evidence="1 2">
    <name type="scientific">Cichorium intybus</name>
    <name type="common">Chicory</name>
    <dbReference type="NCBI Taxonomy" id="13427"/>
    <lineage>
        <taxon>Eukaryota</taxon>
        <taxon>Viridiplantae</taxon>
        <taxon>Streptophyta</taxon>
        <taxon>Embryophyta</taxon>
        <taxon>Tracheophyta</taxon>
        <taxon>Spermatophyta</taxon>
        <taxon>Magnoliopsida</taxon>
        <taxon>eudicotyledons</taxon>
        <taxon>Gunneridae</taxon>
        <taxon>Pentapetalae</taxon>
        <taxon>asterids</taxon>
        <taxon>campanulids</taxon>
        <taxon>Asterales</taxon>
        <taxon>Asteraceae</taxon>
        <taxon>Cichorioideae</taxon>
        <taxon>Cichorieae</taxon>
        <taxon>Cichoriinae</taxon>
        <taxon>Cichorium</taxon>
    </lineage>
</organism>
<evidence type="ECO:0000313" key="1">
    <source>
        <dbReference type="EMBL" id="KAI3768027.1"/>
    </source>
</evidence>
<keyword evidence="2" id="KW-1185">Reference proteome</keyword>
<evidence type="ECO:0000313" key="2">
    <source>
        <dbReference type="Proteomes" id="UP001055811"/>
    </source>
</evidence>
<comment type="caution">
    <text evidence="1">The sequence shown here is derived from an EMBL/GenBank/DDBJ whole genome shotgun (WGS) entry which is preliminary data.</text>
</comment>
<gene>
    <name evidence="1" type="ORF">L2E82_18458</name>
</gene>